<sequence>MGSSDEIGVFGRSFCPKICK</sequence>
<dbReference type="AlphaFoldDB" id="A0A078IKD2"/>
<gene>
    <name evidence="1" type="primary">BnaA01g35700D</name>
    <name evidence="1" type="ORF">GSBRNA2T00096499001</name>
</gene>
<keyword evidence="2" id="KW-1185">Reference proteome</keyword>
<reference evidence="1 2" key="1">
    <citation type="journal article" date="2014" name="Science">
        <title>Plant genetics. Early allopolyploid evolution in the post-Neolithic Brassica napus oilseed genome.</title>
        <authorList>
            <person name="Chalhoub B."/>
            <person name="Denoeud F."/>
            <person name="Liu S."/>
            <person name="Parkin I.A."/>
            <person name="Tang H."/>
            <person name="Wang X."/>
            <person name="Chiquet J."/>
            <person name="Belcram H."/>
            <person name="Tong C."/>
            <person name="Samans B."/>
            <person name="Correa M."/>
            <person name="Da Silva C."/>
            <person name="Just J."/>
            <person name="Falentin C."/>
            <person name="Koh C.S."/>
            <person name="Le Clainche I."/>
            <person name="Bernard M."/>
            <person name="Bento P."/>
            <person name="Noel B."/>
            <person name="Labadie K."/>
            <person name="Alberti A."/>
            <person name="Charles M."/>
            <person name="Arnaud D."/>
            <person name="Guo H."/>
            <person name="Daviaud C."/>
            <person name="Alamery S."/>
            <person name="Jabbari K."/>
            <person name="Zhao M."/>
            <person name="Edger P.P."/>
            <person name="Chelaifa H."/>
            <person name="Tack D."/>
            <person name="Lassalle G."/>
            <person name="Mestiri I."/>
            <person name="Schnel N."/>
            <person name="Le Paslier M.C."/>
            <person name="Fan G."/>
            <person name="Renault V."/>
            <person name="Bayer P.E."/>
            <person name="Golicz A.A."/>
            <person name="Manoli S."/>
            <person name="Lee T.H."/>
            <person name="Thi V.H."/>
            <person name="Chalabi S."/>
            <person name="Hu Q."/>
            <person name="Fan C."/>
            <person name="Tollenaere R."/>
            <person name="Lu Y."/>
            <person name="Battail C."/>
            <person name="Shen J."/>
            <person name="Sidebottom C.H."/>
            <person name="Wang X."/>
            <person name="Canaguier A."/>
            <person name="Chauveau A."/>
            <person name="Berard A."/>
            <person name="Deniot G."/>
            <person name="Guan M."/>
            <person name="Liu Z."/>
            <person name="Sun F."/>
            <person name="Lim Y.P."/>
            <person name="Lyons E."/>
            <person name="Town C.D."/>
            <person name="Bancroft I."/>
            <person name="Wang X."/>
            <person name="Meng J."/>
            <person name="Ma J."/>
            <person name="Pires J.C."/>
            <person name="King G.J."/>
            <person name="Brunel D."/>
            <person name="Delourme R."/>
            <person name="Renard M."/>
            <person name="Aury J.M."/>
            <person name="Adams K.L."/>
            <person name="Batley J."/>
            <person name="Snowdon R.J."/>
            <person name="Tost J."/>
            <person name="Edwards D."/>
            <person name="Zhou Y."/>
            <person name="Hua W."/>
            <person name="Sharpe A.G."/>
            <person name="Paterson A.H."/>
            <person name="Guan C."/>
            <person name="Wincker P."/>
        </authorList>
    </citation>
    <scope>NUCLEOTIDE SEQUENCE [LARGE SCALE GENOMIC DNA]</scope>
    <source>
        <strain evidence="2">cv. Darmor-bzh</strain>
    </source>
</reference>
<name>A0A078IKD2_BRANA</name>
<dbReference type="PaxDb" id="3708-A0A078IKD2"/>
<evidence type="ECO:0000313" key="2">
    <source>
        <dbReference type="Proteomes" id="UP000028999"/>
    </source>
</evidence>
<dbReference type="Gramene" id="CDY50372">
    <property type="protein sequence ID" value="CDY50372"/>
    <property type="gene ID" value="GSBRNA2T00096499001"/>
</dbReference>
<evidence type="ECO:0000313" key="1">
    <source>
        <dbReference type="EMBL" id="CDY50372.1"/>
    </source>
</evidence>
<dbReference type="Proteomes" id="UP000028999">
    <property type="component" value="Unassembled WGS sequence"/>
</dbReference>
<organism evidence="1 2">
    <name type="scientific">Brassica napus</name>
    <name type="common">Rape</name>
    <dbReference type="NCBI Taxonomy" id="3708"/>
    <lineage>
        <taxon>Eukaryota</taxon>
        <taxon>Viridiplantae</taxon>
        <taxon>Streptophyta</taxon>
        <taxon>Embryophyta</taxon>
        <taxon>Tracheophyta</taxon>
        <taxon>Spermatophyta</taxon>
        <taxon>Magnoliopsida</taxon>
        <taxon>eudicotyledons</taxon>
        <taxon>Gunneridae</taxon>
        <taxon>Pentapetalae</taxon>
        <taxon>rosids</taxon>
        <taxon>malvids</taxon>
        <taxon>Brassicales</taxon>
        <taxon>Brassicaceae</taxon>
        <taxon>Brassiceae</taxon>
        <taxon>Brassica</taxon>
    </lineage>
</organism>
<proteinExistence type="predicted"/>
<accession>A0A078IKD2</accession>
<dbReference type="EMBL" id="LK032904">
    <property type="protein sequence ID" value="CDY50372.1"/>
    <property type="molecule type" value="Genomic_DNA"/>
</dbReference>
<protein>
    <submittedName>
        <fullName evidence="1">BnaA01g35700D protein</fullName>
    </submittedName>
</protein>